<reference evidence="1 2" key="2">
    <citation type="journal article" date="2022" name="Mol. Ecol. Resour.">
        <title>The genomes of chicory, endive, great burdock and yacon provide insights into Asteraceae paleo-polyploidization history and plant inulin production.</title>
        <authorList>
            <person name="Fan W."/>
            <person name="Wang S."/>
            <person name="Wang H."/>
            <person name="Wang A."/>
            <person name="Jiang F."/>
            <person name="Liu H."/>
            <person name="Zhao H."/>
            <person name="Xu D."/>
            <person name="Zhang Y."/>
        </authorList>
    </citation>
    <scope>NUCLEOTIDE SEQUENCE [LARGE SCALE GENOMIC DNA]</scope>
    <source>
        <strain evidence="2">cv. Niubang</strain>
    </source>
</reference>
<protein>
    <submittedName>
        <fullName evidence="1">Uncharacterized protein</fullName>
    </submittedName>
</protein>
<evidence type="ECO:0000313" key="2">
    <source>
        <dbReference type="Proteomes" id="UP001055879"/>
    </source>
</evidence>
<dbReference type="Proteomes" id="UP001055879">
    <property type="component" value="Linkage Group LG03"/>
</dbReference>
<accession>A0ACB9DQG6</accession>
<proteinExistence type="predicted"/>
<name>A0ACB9DQG6_ARCLA</name>
<dbReference type="EMBL" id="CM042049">
    <property type="protein sequence ID" value="KAI3748723.1"/>
    <property type="molecule type" value="Genomic_DNA"/>
</dbReference>
<comment type="caution">
    <text evidence="1">The sequence shown here is derived from an EMBL/GenBank/DDBJ whole genome shotgun (WGS) entry which is preliminary data.</text>
</comment>
<organism evidence="1 2">
    <name type="scientific">Arctium lappa</name>
    <name type="common">Greater burdock</name>
    <name type="synonym">Lappa major</name>
    <dbReference type="NCBI Taxonomy" id="4217"/>
    <lineage>
        <taxon>Eukaryota</taxon>
        <taxon>Viridiplantae</taxon>
        <taxon>Streptophyta</taxon>
        <taxon>Embryophyta</taxon>
        <taxon>Tracheophyta</taxon>
        <taxon>Spermatophyta</taxon>
        <taxon>Magnoliopsida</taxon>
        <taxon>eudicotyledons</taxon>
        <taxon>Gunneridae</taxon>
        <taxon>Pentapetalae</taxon>
        <taxon>asterids</taxon>
        <taxon>campanulids</taxon>
        <taxon>Asterales</taxon>
        <taxon>Asteraceae</taxon>
        <taxon>Carduoideae</taxon>
        <taxon>Cardueae</taxon>
        <taxon>Arctiinae</taxon>
        <taxon>Arctium</taxon>
    </lineage>
</organism>
<evidence type="ECO:0000313" key="1">
    <source>
        <dbReference type="EMBL" id="KAI3748723.1"/>
    </source>
</evidence>
<gene>
    <name evidence="1" type="ORF">L6452_11999</name>
</gene>
<sequence>MERRFSTIIDIQPGMKNPWTVLVQVVEPMQTSKAGKLAKHAETESHQNVQAIVVRCFPSEEQEHVSGVIMKQDVVIVNGEKRPIILTSWNYFADNEGQILENLIYPPAMIFGLRLKVSSFNGLDDRYHENRAEIEKLLDQKAFRNMDTLLPPPKQTDIIPIATYLANLKTTSWIGGRITVLPQEKSCTQTGYADCLKPLEVDLTWIVQCPTCKKECEVQLM</sequence>
<reference evidence="2" key="1">
    <citation type="journal article" date="2022" name="Mol. Ecol. Resour.">
        <title>The genomes of chicory, endive, great burdock and yacon provide insights into Asteraceae palaeo-polyploidization history and plant inulin production.</title>
        <authorList>
            <person name="Fan W."/>
            <person name="Wang S."/>
            <person name="Wang H."/>
            <person name="Wang A."/>
            <person name="Jiang F."/>
            <person name="Liu H."/>
            <person name="Zhao H."/>
            <person name="Xu D."/>
            <person name="Zhang Y."/>
        </authorList>
    </citation>
    <scope>NUCLEOTIDE SEQUENCE [LARGE SCALE GENOMIC DNA]</scope>
    <source>
        <strain evidence="2">cv. Niubang</strain>
    </source>
</reference>
<keyword evidence="2" id="KW-1185">Reference proteome</keyword>